<dbReference type="PROSITE" id="PS51257">
    <property type="entry name" value="PROKAR_LIPOPROTEIN"/>
    <property type="match status" value="1"/>
</dbReference>
<keyword evidence="3" id="KW-1185">Reference proteome</keyword>
<evidence type="ECO:0000256" key="1">
    <source>
        <dbReference type="SAM" id="SignalP"/>
    </source>
</evidence>
<organism evidence="2 3">
    <name type="scientific">Pararcticibacter amylolyticus</name>
    <dbReference type="NCBI Taxonomy" id="2173175"/>
    <lineage>
        <taxon>Bacteria</taxon>
        <taxon>Pseudomonadati</taxon>
        <taxon>Bacteroidota</taxon>
        <taxon>Sphingobacteriia</taxon>
        <taxon>Sphingobacteriales</taxon>
        <taxon>Sphingobacteriaceae</taxon>
        <taxon>Pararcticibacter</taxon>
    </lineage>
</organism>
<evidence type="ECO:0000313" key="3">
    <source>
        <dbReference type="Proteomes" id="UP000245647"/>
    </source>
</evidence>
<gene>
    <name evidence="2" type="ORF">DDR33_10410</name>
</gene>
<dbReference type="RefSeq" id="WP_109415710.1">
    <property type="nucleotide sequence ID" value="NZ_QEAS01000007.1"/>
</dbReference>
<evidence type="ECO:0008006" key="4">
    <source>
        <dbReference type="Google" id="ProtNLM"/>
    </source>
</evidence>
<name>A0A2U2PHW5_9SPHI</name>
<keyword evidence="1" id="KW-0732">Signal</keyword>
<sequence length="69" mass="6950">MKTLFKTSFLALAIALSVSACQSGKTGTSTTDSIDSASSASVDSIDSTASAKTDTIDSASQAKVDSLKK</sequence>
<proteinExistence type="predicted"/>
<feature type="chain" id="PRO_5015719271" description="Entericidin" evidence="1">
    <location>
        <begin position="23"/>
        <end position="69"/>
    </location>
</feature>
<dbReference type="Proteomes" id="UP000245647">
    <property type="component" value="Unassembled WGS sequence"/>
</dbReference>
<protein>
    <recommendedName>
        <fullName evidence="4">Entericidin</fullName>
    </recommendedName>
</protein>
<evidence type="ECO:0000313" key="2">
    <source>
        <dbReference type="EMBL" id="PWG80854.1"/>
    </source>
</evidence>
<comment type="caution">
    <text evidence="2">The sequence shown here is derived from an EMBL/GenBank/DDBJ whole genome shotgun (WGS) entry which is preliminary data.</text>
</comment>
<reference evidence="2 3" key="1">
    <citation type="submission" date="2018-04" db="EMBL/GenBank/DDBJ databases">
        <title>Pedobacter chongqingensis sp. nov., isolated from a rottenly hemp rope.</title>
        <authorList>
            <person name="Cai Y."/>
        </authorList>
    </citation>
    <scope>NUCLEOTIDE SEQUENCE [LARGE SCALE GENOMIC DNA]</scope>
    <source>
        <strain evidence="2 3">FJ4-8</strain>
    </source>
</reference>
<dbReference type="AlphaFoldDB" id="A0A2U2PHW5"/>
<dbReference type="EMBL" id="QEAS01000007">
    <property type="protein sequence ID" value="PWG80854.1"/>
    <property type="molecule type" value="Genomic_DNA"/>
</dbReference>
<feature type="signal peptide" evidence="1">
    <location>
        <begin position="1"/>
        <end position="22"/>
    </location>
</feature>
<accession>A0A2U2PHW5</accession>